<sequence>MVDPFDSKKQFLEFTNNIGFEGKFYALSLQGTLGIMEEINSCLVITRIGKSRAVPSVTARYFKEYSLESNGQILLVFLIYCKTLGAVDKVEVFRLYIPKLSWIKLENLQERVSGDNGWCTYDMESGCVSTGLEAKSLSWNEPTEQE</sequence>
<evidence type="ECO:0000313" key="1">
    <source>
        <dbReference type="EMBL" id="PIN22100.1"/>
    </source>
</evidence>
<reference evidence="2" key="1">
    <citation type="journal article" date="2018" name="Gigascience">
        <title>Genome assembly of the Pink Ipe (Handroanthus impetiginosus, Bignoniaceae), a highly valued, ecologically keystone Neotropical timber forest tree.</title>
        <authorList>
            <person name="Silva-Junior O.B."/>
            <person name="Grattapaglia D."/>
            <person name="Novaes E."/>
            <person name="Collevatti R.G."/>
        </authorList>
    </citation>
    <scope>NUCLEOTIDE SEQUENCE [LARGE SCALE GENOMIC DNA]</scope>
    <source>
        <strain evidence="2">cv. UFG-1</strain>
    </source>
</reference>
<dbReference type="Proteomes" id="UP000231279">
    <property type="component" value="Unassembled WGS sequence"/>
</dbReference>
<dbReference type="PANTHER" id="PTHR33127">
    <property type="entry name" value="TRANSMEMBRANE PROTEIN"/>
    <property type="match status" value="1"/>
</dbReference>
<dbReference type="OrthoDB" id="1264317at2759"/>
<dbReference type="PANTHER" id="PTHR33127:SF69">
    <property type="entry name" value="OS09G0340800 PROTEIN"/>
    <property type="match status" value="1"/>
</dbReference>
<comment type="caution">
    <text evidence="1">The sequence shown here is derived from an EMBL/GenBank/DDBJ whole genome shotgun (WGS) entry which is preliminary data.</text>
</comment>
<keyword evidence="2" id="KW-1185">Reference proteome</keyword>
<dbReference type="EMBL" id="NKXS01000825">
    <property type="protein sequence ID" value="PIN22100.1"/>
    <property type="molecule type" value="Genomic_DNA"/>
</dbReference>
<gene>
    <name evidence="1" type="ORF">CDL12_05190</name>
</gene>
<accession>A0A2G9HXP1</accession>
<evidence type="ECO:0000313" key="2">
    <source>
        <dbReference type="Proteomes" id="UP000231279"/>
    </source>
</evidence>
<protein>
    <submittedName>
        <fullName evidence="1">Uncharacterized protein</fullName>
    </submittedName>
</protein>
<proteinExistence type="predicted"/>
<name>A0A2G9HXP1_9LAMI</name>
<organism evidence="1 2">
    <name type="scientific">Handroanthus impetiginosus</name>
    <dbReference type="NCBI Taxonomy" id="429701"/>
    <lineage>
        <taxon>Eukaryota</taxon>
        <taxon>Viridiplantae</taxon>
        <taxon>Streptophyta</taxon>
        <taxon>Embryophyta</taxon>
        <taxon>Tracheophyta</taxon>
        <taxon>Spermatophyta</taxon>
        <taxon>Magnoliopsida</taxon>
        <taxon>eudicotyledons</taxon>
        <taxon>Gunneridae</taxon>
        <taxon>Pentapetalae</taxon>
        <taxon>asterids</taxon>
        <taxon>lamiids</taxon>
        <taxon>Lamiales</taxon>
        <taxon>Bignoniaceae</taxon>
        <taxon>Crescentiina</taxon>
        <taxon>Tabebuia alliance</taxon>
        <taxon>Handroanthus</taxon>
    </lineage>
</organism>
<dbReference type="AlphaFoldDB" id="A0A2G9HXP1"/>